<dbReference type="Proteomes" id="UP000727993">
    <property type="component" value="Unassembled WGS sequence"/>
</dbReference>
<proteinExistence type="predicted"/>
<dbReference type="EMBL" id="JADJZA010000003">
    <property type="protein sequence ID" value="MBK9296555.1"/>
    <property type="molecule type" value="Genomic_DNA"/>
</dbReference>
<comment type="caution">
    <text evidence="2">The sequence shown here is derived from an EMBL/GenBank/DDBJ whole genome shotgun (WGS) entry which is preliminary data.</text>
</comment>
<dbReference type="AlphaFoldDB" id="A0A936NA92"/>
<dbReference type="Gene3D" id="3.40.50.980">
    <property type="match status" value="1"/>
</dbReference>
<feature type="domain" description="AMP-dependent synthetase/ligase" evidence="1">
    <location>
        <begin position="9"/>
        <end position="61"/>
    </location>
</feature>
<evidence type="ECO:0000313" key="2">
    <source>
        <dbReference type="EMBL" id="MBK9296555.1"/>
    </source>
</evidence>
<organism evidence="2 3">
    <name type="scientific">Candidatus Neomicrothrix subdominans</name>
    <dbReference type="NCBI Taxonomy" id="2954438"/>
    <lineage>
        <taxon>Bacteria</taxon>
        <taxon>Bacillati</taxon>
        <taxon>Actinomycetota</taxon>
        <taxon>Acidimicrobiia</taxon>
        <taxon>Acidimicrobiales</taxon>
        <taxon>Microthrixaceae</taxon>
        <taxon>Candidatus Neomicrothrix</taxon>
    </lineage>
</organism>
<gene>
    <name evidence="2" type="ORF">IPN02_06820</name>
</gene>
<dbReference type="InterPro" id="IPR000873">
    <property type="entry name" value="AMP-dep_synth/lig_dom"/>
</dbReference>
<reference evidence="2 3" key="1">
    <citation type="submission" date="2020-10" db="EMBL/GenBank/DDBJ databases">
        <title>Connecting structure to function with the recovery of over 1000 high-quality activated sludge metagenome-assembled genomes encoding full-length rRNA genes using long-read sequencing.</title>
        <authorList>
            <person name="Singleton C.M."/>
            <person name="Petriglieri F."/>
            <person name="Kristensen J.M."/>
            <person name="Kirkegaard R.H."/>
            <person name="Michaelsen T.Y."/>
            <person name="Andersen M.H."/>
            <person name="Karst S.M."/>
            <person name="Dueholm M.S."/>
            <person name="Nielsen P.H."/>
            <person name="Albertsen M."/>
        </authorList>
    </citation>
    <scope>NUCLEOTIDE SEQUENCE [LARGE SCALE GENOMIC DNA]</scope>
    <source>
        <strain evidence="2">Lyne_18-Q3-R50-59_MAXAC.006</strain>
    </source>
</reference>
<sequence length="62" mass="6614">MPTIDGALRATARRIPDAEALKFGQVELNYAQLDEAVDRAARALAGLGVAKGDRVALMSTMR</sequence>
<name>A0A936NA92_9ACTN</name>
<dbReference type="Pfam" id="PF00501">
    <property type="entry name" value="AMP-binding"/>
    <property type="match status" value="1"/>
</dbReference>
<evidence type="ECO:0000259" key="1">
    <source>
        <dbReference type="Pfam" id="PF00501"/>
    </source>
</evidence>
<protein>
    <submittedName>
        <fullName evidence="2">AMP-binding protein</fullName>
    </submittedName>
</protein>
<accession>A0A936NA92</accession>
<evidence type="ECO:0000313" key="3">
    <source>
        <dbReference type="Proteomes" id="UP000727993"/>
    </source>
</evidence>
<dbReference type="SUPFAM" id="SSF56801">
    <property type="entry name" value="Acetyl-CoA synthetase-like"/>
    <property type="match status" value="1"/>
</dbReference>